<evidence type="ECO:0000313" key="1">
    <source>
        <dbReference type="EMBL" id="ARP83250.1"/>
    </source>
</evidence>
<evidence type="ECO:0008006" key="3">
    <source>
        <dbReference type="Google" id="ProtNLM"/>
    </source>
</evidence>
<dbReference type="STRING" id="1416806.CAL12_22130"/>
<dbReference type="Pfam" id="PF12895">
    <property type="entry name" value="ANAPC3"/>
    <property type="match status" value="1"/>
</dbReference>
<name>A0A1W6YQ77_9BORD</name>
<proteinExistence type="predicted"/>
<dbReference type="Gene3D" id="1.25.40.10">
    <property type="entry name" value="Tetratricopeptide repeat domain"/>
    <property type="match status" value="1"/>
</dbReference>
<evidence type="ECO:0000313" key="2">
    <source>
        <dbReference type="Proteomes" id="UP000194151"/>
    </source>
</evidence>
<gene>
    <name evidence="1" type="ORF">CAL12_22130</name>
</gene>
<organism evidence="1 2">
    <name type="scientific">Bordetella genomosp. 8</name>
    <dbReference type="NCBI Taxonomy" id="1416806"/>
    <lineage>
        <taxon>Bacteria</taxon>
        <taxon>Pseudomonadati</taxon>
        <taxon>Pseudomonadota</taxon>
        <taxon>Betaproteobacteria</taxon>
        <taxon>Burkholderiales</taxon>
        <taxon>Alcaligenaceae</taxon>
        <taxon>Bordetella</taxon>
    </lineage>
</organism>
<keyword evidence="2" id="KW-1185">Reference proteome</keyword>
<dbReference type="OrthoDB" id="8637014at2"/>
<dbReference type="SUPFAM" id="SSF48452">
    <property type="entry name" value="TPR-like"/>
    <property type="match status" value="1"/>
</dbReference>
<dbReference type="InterPro" id="IPR011990">
    <property type="entry name" value="TPR-like_helical_dom_sf"/>
</dbReference>
<accession>A0A1W6YQ77</accession>
<sequence length="120" mass="12669">MNPTHSARLPAETIELLQVLAFLRLQNGKSRDAVALLEACDRAGGCRGRALVLLAYAQLRAGAPEQALSVLDRVDAQALALPACRVVRAQALSAAGRHDEARHAMRAYAANRPATSATSA</sequence>
<protein>
    <recommendedName>
        <fullName evidence="3">Type III secretion protein</fullName>
    </recommendedName>
</protein>
<dbReference type="AlphaFoldDB" id="A0A1W6YQ77"/>
<dbReference type="RefSeq" id="WP_086066588.1">
    <property type="nucleotide sequence ID" value="NZ_CP021108.1"/>
</dbReference>
<dbReference type="KEGG" id="bgv:CAL12_22130"/>
<dbReference type="Proteomes" id="UP000194151">
    <property type="component" value="Chromosome"/>
</dbReference>
<reference evidence="1 2" key="1">
    <citation type="submission" date="2017-05" db="EMBL/GenBank/DDBJ databases">
        <title>Complete and WGS of Bordetella genogroups.</title>
        <authorList>
            <person name="Spilker T."/>
            <person name="LiPuma J."/>
        </authorList>
    </citation>
    <scope>NUCLEOTIDE SEQUENCE [LARGE SCALE GENOMIC DNA]</scope>
    <source>
        <strain evidence="1 2">AU19157</strain>
    </source>
</reference>
<dbReference type="EMBL" id="CP021108">
    <property type="protein sequence ID" value="ARP83250.1"/>
    <property type="molecule type" value="Genomic_DNA"/>
</dbReference>